<evidence type="ECO:0000313" key="3">
    <source>
        <dbReference type="EMBL" id="STD07412.1"/>
    </source>
</evidence>
<accession>A0AAC8ZRI4</accession>
<proteinExistence type="predicted"/>
<keyword evidence="1" id="KW-0732">Signal</keyword>
<reference evidence="3 5" key="4">
    <citation type="submission" date="2018-06" db="EMBL/GenBank/DDBJ databases">
        <authorList>
            <consortium name="Pathogen Informatics"/>
            <person name="Doyle S."/>
        </authorList>
    </citation>
    <scope>NUCLEOTIDE SEQUENCE [LARGE SCALE GENOMIC DNA]</scope>
    <source>
        <strain evidence="5">NCTC 9529</strain>
        <strain evidence="3">NCTC9529</strain>
    </source>
</reference>
<dbReference type="RefSeq" id="WP_007706594.1">
    <property type="nucleotide sequence ID" value="NZ_AJKW01000009.1"/>
</dbReference>
<dbReference type="Proteomes" id="UP000061974">
    <property type="component" value="Chromosome"/>
</dbReference>
<organism evidence="2 4">
    <name type="scientific">Cronobacter universalis NCTC 9529</name>
    <dbReference type="NCBI Taxonomy" id="1074000"/>
    <lineage>
        <taxon>Bacteria</taxon>
        <taxon>Pseudomonadati</taxon>
        <taxon>Pseudomonadota</taxon>
        <taxon>Gammaproteobacteria</taxon>
        <taxon>Enterobacterales</taxon>
        <taxon>Enterobacteriaceae</taxon>
        <taxon>Cronobacter</taxon>
    </lineage>
</organism>
<gene>
    <name evidence="2" type="ORF">AFK65_09625</name>
    <name evidence="3" type="ORF">NCTC9529_01971</name>
</gene>
<dbReference type="EMBL" id="CP012257">
    <property type="protein sequence ID" value="ALB54908.1"/>
    <property type="molecule type" value="Genomic_DNA"/>
</dbReference>
<reference evidence="4" key="2">
    <citation type="submission" date="2015-09" db="EMBL/GenBank/DDBJ databases">
        <title>Cronobacter genome sequencing and assembly.</title>
        <authorList>
            <person name="Descombes P."/>
            <person name="Baert L."/>
            <person name="Ngom-Bru C."/>
            <person name="Barretto C."/>
        </authorList>
    </citation>
    <scope>NUCLEOTIDE SEQUENCE [LARGE SCALE GENOMIC DNA]</scope>
    <source>
        <strain evidence="4">NCTC 9529</strain>
    </source>
</reference>
<dbReference type="KEGG" id="cui:AFK65_09625"/>
<dbReference type="Proteomes" id="UP000254849">
    <property type="component" value="Unassembled WGS sequence"/>
</dbReference>
<evidence type="ECO:0000313" key="2">
    <source>
        <dbReference type="EMBL" id="ALB54908.1"/>
    </source>
</evidence>
<reference evidence="2 4" key="3">
    <citation type="journal article" date="2016" name="Genome Announc.">
        <title>Fully Closed Genome Sequences of Five Type Strains of the Genus Cronobacter and One Cronobacter sakazakii Strain.</title>
        <authorList>
            <person name="Moine D."/>
            <person name="Kassam M."/>
            <person name="Baert L."/>
            <person name="Tang Y."/>
            <person name="Barretto C."/>
            <person name="Ngom Bru C."/>
            <person name="Klijn A."/>
            <person name="Descombes P."/>
        </authorList>
    </citation>
    <scope>NUCLEOTIDE SEQUENCE [LARGE SCALE GENOMIC DNA]</scope>
    <source>
        <strain evidence="2 4">NCTC 9529</strain>
    </source>
</reference>
<sequence length="97" mass="10804">MKSHFAAAMLMLFACNAVAESDALIQIKRSPEVICADNSKKDQCQETVKALIYAVNSIASLNATCESNKELRQHMNQKLKDQCDSAKEISEYAKHLQ</sequence>
<dbReference type="EMBL" id="UFYH01000001">
    <property type="protein sequence ID" value="STD07412.1"/>
    <property type="molecule type" value="Genomic_DNA"/>
</dbReference>
<feature type="chain" id="PRO_5042274494" evidence="1">
    <location>
        <begin position="20"/>
        <end position="97"/>
    </location>
</feature>
<evidence type="ECO:0000313" key="5">
    <source>
        <dbReference type="Proteomes" id="UP000254849"/>
    </source>
</evidence>
<evidence type="ECO:0000256" key="1">
    <source>
        <dbReference type="SAM" id="SignalP"/>
    </source>
</evidence>
<name>A0AAC8ZRI4_9ENTR</name>
<protein>
    <submittedName>
        <fullName evidence="2">Uncharacterized protein</fullName>
    </submittedName>
</protein>
<dbReference type="PROSITE" id="PS51257">
    <property type="entry name" value="PROKAR_LIPOPROTEIN"/>
    <property type="match status" value="1"/>
</dbReference>
<evidence type="ECO:0000313" key="4">
    <source>
        <dbReference type="Proteomes" id="UP000061974"/>
    </source>
</evidence>
<feature type="signal peptide" evidence="1">
    <location>
        <begin position="1"/>
        <end position="19"/>
    </location>
</feature>
<keyword evidence="5" id="KW-1185">Reference proteome</keyword>
<reference evidence="4" key="1">
    <citation type="submission" date="2015-07" db="EMBL/GenBank/DDBJ databases">
        <authorList>
            <person name="Moine D."/>
            <person name="Kassam M."/>
        </authorList>
    </citation>
    <scope>NUCLEOTIDE SEQUENCE [LARGE SCALE GENOMIC DNA]</scope>
    <source>
        <strain evidence="4">NCTC 9529</strain>
    </source>
</reference>
<dbReference type="AlphaFoldDB" id="A0AAC8ZRI4"/>